<sequence>MREASAAHDDITNLLRPRRRNGIGHLHFTKGDDLQRKLEQMRMFLYQYTQGVSTWTAASLQIARMWEEGETGEYHARQLRQWTRSFIADRHALPVSRMGTWNQSLIDKKPELKQAINLHLQSVGKYVRAMDIVDFLADPLVQLEHGLGEGISLSTAQVWMHKLDYRWTRASKGLFVDGHERGDVTTYRNDIFLPTLEVVHPRLRLWSKDGTEIAVSGALPVGSPQRRVVLWYHDESTFYAHDRRHVYWQKSGGTKEPQPKGEGASLMVADFVSADHGWLASPDGKESARVFFKVGKNREGYWDNDDVLAQASKAMDILQRHYPHEDHILIYDNAPIHKKRSPESLSALHMSMGPTKKPGYFFGVEIPVKHPVTKKPVYEPDGTIAKEKVPMTGARLPDGTPQSLYFPEGHPQARVFKGMTIVLAERGIDVSKLPAQCKGKGFNCAPPAIDCCCRRVMYNQPDFQEARSLLETHCEARGFQVLFLPKFHCELNPIEQCWGMAKREYRMYPESSSEAVLEINVAKALATVDLYSMRRFFTRTLRFMDGYRYGLTGKAAAYAVKRYSGHRVLPGLQVLEELELAGQLEMVER</sequence>
<evidence type="ECO:0008006" key="3">
    <source>
        <dbReference type="Google" id="ProtNLM"/>
    </source>
</evidence>
<name>A0A9P3LN29_9APHY</name>
<keyword evidence="2" id="KW-1185">Reference proteome</keyword>
<proteinExistence type="predicted"/>
<organism evidence="1 2">
    <name type="scientific">Phanerochaete sordida</name>
    <dbReference type="NCBI Taxonomy" id="48140"/>
    <lineage>
        <taxon>Eukaryota</taxon>
        <taxon>Fungi</taxon>
        <taxon>Dikarya</taxon>
        <taxon>Basidiomycota</taxon>
        <taxon>Agaricomycotina</taxon>
        <taxon>Agaricomycetes</taxon>
        <taxon>Polyporales</taxon>
        <taxon>Phanerochaetaceae</taxon>
        <taxon>Phanerochaete</taxon>
    </lineage>
</organism>
<evidence type="ECO:0000313" key="2">
    <source>
        <dbReference type="Proteomes" id="UP000703269"/>
    </source>
</evidence>
<evidence type="ECO:0000313" key="1">
    <source>
        <dbReference type="EMBL" id="GJF00210.1"/>
    </source>
</evidence>
<comment type="caution">
    <text evidence="1">The sequence shown here is derived from an EMBL/GenBank/DDBJ whole genome shotgun (WGS) entry which is preliminary data.</text>
</comment>
<reference evidence="1 2" key="1">
    <citation type="submission" date="2021-08" db="EMBL/GenBank/DDBJ databases">
        <title>Draft Genome Sequence of Phanerochaete sordida strain YK-624.</title>
        <authorList>
            <person name="Mori T."/>
            <person name="Dohra H."/>
            <person name="Suzuki T."/>
            <person name="Kawagishi H."/>
            <person name="Hirai H."/>
        </authorList>
    </citation>
    <scope>NUCLEOTIDE SEQUENCE [LARGE SCALE GENOMIC DNA]</scope>
    <source>
        <strain evidence="1 2">YK-624</strain>
    </source>
</reference>
<dbReference type="PANTHER" id="PTHR35871:SF1">
    <property type="entry name" value="CXC1-LIKE CYSTEINE CLUSTER ASSOCIATED WITH KDZ TRANSPOSASES DOMAIN-CONTAINING PROTEIN"/>
    <property type="match status" value="1"/>
</dbReference>
<dbReference type="PANTHER" id="PTHR35871">
    <property type="entry name" value="EXPRESSED PROTEIN"/>
    <property type="match status" value="1"/>
</dbReference>
<gene>
    <name evidence="1" type="ORF">PsYK624_164900</name>
</gene>
<accession>A0A9P3LN29</accession>
<dbReference type="Proteomes" id="UP000703269">
    <property type="component" value="Unassembled WGS sequence"/>
</dbReference>
<dbReference type="Gene3D" id="3.30.420.10">
    <property type="entry name" value="Ribonuclease H-like superfamily/Ribonuclease H"/>
    <property type="match status" value="1"/>
</dbReference>
<dbReference type="GO" id="GO:0003676">
    <property type="term" value="F:nucleic acid binding"/>
    <property type="evidence" value="ECO:0007669"/>
    <property type="project" value="InterPro"/>
</dbReference>
<dbReference type="EMBL" id="BPQB01000140">
    <property type="protein sequence ID" value="GJF00210.1"/>
    <property type="molecule type" value="Genomic_DNA"/>
</dbReference>
<dbReference type="InterPro" id="IPR036397">
    <property type="entry name" value="RNaseH_sf"/>
</dbReference>
<dbReference type="AlphaFoldDB" id="A0A9P3LN29"/>
<dbReference type="OrthoDB" id="6511194at2759"/>
<protein>
    <recommendedName>
        <fullName evidence="3">Tc1-like transposase DDE domain-containing protein</fullName>
    </recommendedName>
</protein>